<comment type="caution">
    <text evidence="2">The sequence shown here is derived from an EMBL/GenBank/DDBJ whole genome shotgun (WGS) entry which is preliminary data.</text>
</comment>
<evidence type="ECO:0000313" key="3">
    <source>
        <dbReference type="Proteomes" id="UP000245466"/>
    </source>
</evidence>
<feature type="transmembrane region" description="Helical" evidence="1">
    <location>
        <begin position="292"/>
        <end position="312"/>
    </location>
</feature>
<feature type="transmembrane region" description="Helical" evidence="1">
    <location>
        <begin position="359"/>
        <end position="375"/>
    </location>
</feature>
<evidence type="ECO:0000256" key="1">
    <source>
        <dbReference type="SAM" id="Phobius"/>
    </source>
</evidence>
<feature type="transmembrane region" description="Helical" evidence="1">
    <location>
        <begin position="178"/>
        <end position="207"/>
    </location>
</feature>
<keyword evidence="1" id="KW-1133">Transmembrane helix</keyword>
<accession>A0A2U1B339</accession>
<proteinExistence type="predicted"/>
<keyword evidence="3" id="KW-1185">Reference proteome</keyword>
<dbReference type="Proteomes" id="UP000245466">
    <property type="component" value="Unassembled WGS sequence"/>
</dbReference>
<dbReference type="EMBL" id="QEKI01000002">
    <property type="protein sequence ID" value="PVY43021.1"/>
    <property type="molecule type" value="Genomic_DNA"/>
</dbReference>
<gene>
    <name evidence="2" type="ORF">C8E01_102197</name>
</gene>
<feature type="transmembrane region" description="Helical" evidence="1">
    <location>
        <begin position="101"/>
        <end position="119"/>
    </location>
</feature>
<reference evidence="2 3" key="1">
    <citation type="submission" date="2018-04" db="EMBL/GenBank/DDBJ databases">
        <title>Genomic Encyclopedia of Type Strains, Phase IV (KMG-IV): sequencing the most valuable type-strain genomes for metagenomic binning, comparative biology and taxonomic classification.</title>
        <authorList>
            <person name="Goeker M."/>
        </authorList>
    </citation>
    <scope>NUCLEOTIDE SEQUENCE [LARGE SCALE GENOMIC DNA]</scope>
    <source>
        <strain evidence="2 3">DSM 100231</strain>
    </source>
</reference>
<protein>
    <submittedName>
        <fullName evidence="2">Uncharacterized protein</fullName>
    </submittedName>
</protein>
<dbReference type="AlphaFoldDB" id="A0A2U1B339"/>
<feature type="transmembrane region" description="Helical" evidence="1">
    <location>
        <begin position="219"/>
        <end position="240"/>
    </location>
</feature>
<keyword evidence="1" id="KW-0812">Transmembrane</keyword>
<organism evidence="2 3">
    <name type="scientific">Pontibacter virosus</name>
    <dbReference type="NCBI Taxonomy" id="1765052"/>
    <lineage>
        <taxon>Bacteria</taxon>
        <taxon>Pseudomonadati</taxon>
        <taxon>Bacteroidota</taxon>
        <taxon>Cytophagia</taxon>
        <taxon>Cytophagales</taxon>
        <taxon>Hymenobacteraceae</taxon>
        <taxon>Pontibacter</taxon>
    </lineage>
</organism>
<feature type="transmembrane region" description="Helical" evidence="1">
    <location>
        <begin position="333"/>
        <end position="353"/>
    </location>
</feature>
<feature type="transmembrane region" description="Helical" evidence="1">
    <location>
        <begin position="156"/>
        <end position="172"/>
    </location>
</feature>
<sequence>MIGAIVLIFLLYLVNQAILKSYKKKFSFFSVPLMNKLYFYHILFWGVYYTYTLFNNSDSITYFAKSATHSSSWFELFTTSSKFIQFVAYPFTNVLGFTYEMAMFLFAWFGYLGFVHFYIFFKENVKLKLQLWGYDLLLILLFLPNMHFWTASLGKGSLIFMGIGLFAYAMRFPQKRLFALILGSVTVYMIRPHMFMFLGLGAVLGYFTGREKVPVYQKVLVYIAFAGGIFVMSDQILAMANINEEDVLGSFQDFSQVQAGRLSSSGSGVDITNYPLPLKLFTFWFRPLFVDAPGALGLFVSFENLLYVILAWKLVDKDFIPFLRKSTSLVKMSLVIFISSSIALSFVMSNLGIAMRQKSMVMYFLFFVVISFLEYKKQKKINFQLLRKRKLEEQERFAGSPTPAVS</sequence>
<evidence type="ECO:0000313" key="2">
    <source>
        <dbReference type="EMBL" id="PVY43021.1"/>
    </source>
</evidence>
<feature type="transmembrane region" description="Helical" evidence="1">
    <location>
        <begin position="37"/>
        <end position="54"/>
    </location>
</feature>
<name>A0A2U1B339_9BACT</name>
<keyword evidence="1" id="KW-0472">Membrane</keyword>